<dbReference type="EMBL" id="JBFOLJ010000027">
    <property type="protein sequence ID" value="KAL2458715.1"/>
    <property type="molecule type" value="Genomic_DNA"/>
</dbReference>
<sequence>MKKKARGRRKLVSMRQCLSVALSRAAILSAPAPRAHHGVQPRELGVNASRREMMHLTKMEDLVKNKGSTSNSDEVWANVNKIALSWAVAALLSRLGVRTIM</sequence>
<accession>A0ABD1P4B1</accession>
<reference evidence="2" key="1">
    <citation type="submission" date="2024-07" db="EMBL/GenBank/DDBJ databases">
        <title>Two chromosome-level genome assemblies of Korean endemic species Abeliophyllum distichum and Forsythia ovata (Oleaceae).</title>
        <authorList>
            <person name="Jang H."/>
        </authorList>
    </citation>
    <scope>NUCLEOTIDE SEQUENCE [LARGE SCALE GENOMIC DNA]</scope>
</reference>
<gene>
    <name evidence="1" type="ORF">Fot_55504</name>
</gene>
<dbReference type="Proteomes" id="UP001604277">
    <property type="component" value="Unassembled WGS sequence"/>
</dbReference>
<organism evidence="1 2">
    <name type="scientific">Forsythia ovata</name>
    <dbReference type="NCBI Taxonomy" id="205694"/>
    <lineage>
        <taxon>Eukaryota</taxon>
        <taxon>Viridiplantae</taxon>
        <taxon>Streptophyta</taxon>
        <taxon>Embryophyta</taxon>
        <taxon>Tracheophyta</taxon>
        <taxon>Spermatophyta</taxon>
        <taxon>Magnoliopsida</taxon>
        <taxon>eudicotyledons</taxon>
        <taxon>Gunneridae</taxon>
        <taxon>Pentapetalae</taxon>
        <taxon>asterids</taxon>
        <taxon>lamiids</taxon>
        <taxon>Lamiales</taxon>
        <taxon>Oleaceae</taxon>
        <taxon>Forsythieae</taxon>
        <taxon>Forsythia</taxon>
    </lineage>
</organism>
<name>A0ABD1P4B1_9LAMI</name>
<evidence type="ECO:0000313" key="1">
    <source>
        <dbReference type="EMBL" id="KAL2458715.1"/>
    </source>
</evidence>
<comment type="caution">
    <text evidence="1">The sequence shown here is derived from an EMBL/GenBank/DDBJ whole genome shotgun (WGS) entry which is preliminary data.</text>
</comment>
<evidence type="ECO:0000313" key="2">
    <source>
        <dbReference type="Proteomes" id="UP001604277"/>
    </source>
</evidence>
<keyword evidence="2" id="KW-1185">Reference proteome</keyword>
<proteinExistence type="predicted"/>
<dbReference type="AlphaFoldDB" id="A0ABD1P4B1"/>
<protein>
    <submittedName>
        <fullName evidence="1">Uncharacterized protein</fullName>
    </submittedName>
</protein>